<feature type="region of interest" description="Disordered" evidence="1">
    <location>
        <begin position="208"/>
        <end position="249"/>
    </location>
</feature>
<keyword evidence="2" id="KW-0732">Signal</keyword>
<evidence type="ECO:0000313" key="4">
    <source>
        <dbReference type="Proteomes" id="UP000669179"/>
    </source>
</evidence>
<protein>
    <submittedName>
        <fullName evidence="3">C39 family peptidase</fullName>
    </submittedName>
</protein>
<proteinExistence type="predicted"/>
<feature type="signal peptide" evidence="2">
    <location>
        <begin position="1"/>
        <end position="21"/>
    </location>
</feature>
<sequence>MKYSVVVLAALAGPVAVGAVAAGQGAAQAGPVAWSGAPTRADLGAARKAVSRPEVGNTLRSFFLHGPQRRAMRAGEVRPRLYGELRAVYLLTPRFVTDPQAPVASFDHLAVEAGAADGQRAVVTIAKRPGGWQVVQISSGGAEAASLAQSRPGRVVFKEPQINAWYALGAGNVMPLNEEARRGVGPGSVTTDLYQRLVRARYGRMQPGSAYDRDRLAGGIPLGPERGSPTPPPGPGQQTDTEPWGQKEFPGAVSDTATTVPIQQRVQEQDQWCWDATGSTIAAFLGKDVSERAFCKLALGKKPGDDCPNEPQNSWRAMTAWHLLGLKNGVVFGRPLSFEDLKAEVDAHRPVYNRISWKGGGGHFFTIFGYDQSRNWAFWADPWGSAPRYNWASYDYLRDNNEFELSDGVSKIGAEWSAIPPVVGRQPLSDSELRAYVQADPKSQSAPAIAGQTTWKKKLCEKTWAESLPVCKA</sequence>
<evidence type="ECO:0000256" key="2">
    <source>
        <dbReference type="SAM" id="SignalP"/>
    </source>
</evidence>
<comment type="caution">
    <text evidence="3">The sequence shown here is derived from an EMBL/GenBank/DDBJ whole genome shotgun (WGS) entry which is preliminary data.</text>
</comment>
<name>A0A939PCV0_9ACTN</name>
<dbReference type="InterPro" id="IPR022118">
    <property type="entry name" value="Peptidase_C70_AvrRpt2"/>
</dbReference>
<dbReference type="AlphaFoldDB" id="A0A939PCV0"/>
<accession>A0A939PCV0</accession>
<reference evidence="3" key="1">
    <citation type="submission" date="2021-03" db="EMBL/GenBank/DDBJ databases">
        <authorList>
            <person name="Kanchanasin P."/>
            <person name="Saeng-In P."/>
            <person name="Phongsopitanun W."/>
            <person name="Yuki M."/>
            <person name="Kudo T."/>
            <person name="Ohkuma M."/>
            <person name="Tanasupawat S."/>
        </authorList>
    </citation>
    <scope>NUCLEOTIDE SEQUENCE</scope>
    <source>
        <strain evidence="3">GKU 128</strain>
    </source>
</reference>
<organism evidence="3 4">
    <name type="scientific">Actinomadura barringtoniae</name>
    <dbReference type="NCBI Taxonomy" id="1427535"/>
    <lineage>
        <taxon>Bacteria</taxon>
        <taxon>Bacillati</taxon>
        <taxon>Actinomycetota</taxon>
        <taxon>Actinomycetes</taxon>
        <taxon>Streptosporangiales</taxon>
        <taxon>Thermomonosporaceae</taxon>
        <taxon>Actinomadura</taxon>
    </lineage>
</organism>
<dbReference type="Pfam" id="PF12385">
    <property type="entry name" value="Peptidase_C70"/>
    <property type="match status" value="1"/>
</dbReference>
<dbReference type="EMBL" id="JAGEOJ010000001">
    <property type="protein sequence ID" value="MBO2446131.1"/>
    <property type="molecule type" value="Genomic_DNA"/>
</dbReference>
<evidence type="ECO:0000256" key="1">
    <source>
        <dbReference type="SAM" id="MobiDB-lite"/>
    </source>
</evidence>
<evidence type="ECO:0000313" key="3">
    <source>
        <dbReference type="EMBL" id="MBO2446131.1"/>
    </source>
</evidence>
<gene>
    <name evidence="3" type="ORF">J4573_03450</name>
</gene>
<feature type="chain" id="PRO_5037371762" evidence="2">
    <location>
        <begin position="22"/>
        <end position="473"/>
    </location>
</feature>
<dbReference type="Proteomes" id="UP000669179">
    <property type="component" value="Unassembled WGS sequence"/>
</dbReference>
<keyword evidence="4" id="KW-1185">Reference proteome</keyword>
<dbReference type="RefSeq" id="WP_208253697.1">
    <property type="nucleotide sequence ID" value="NZ_JAGEOJ010000001.1"/>
</dbReference>